<reference evidence="2 3" key="1">
    <citation type="journal article" date="2019" name="Nat. Plants">
        <title>Genome sequencing of Musa balbisiana reveals subgenome evolution and function divergence in polyploid bananas.</title>
        <authorList>
            <person name="Yao X."/>
        </authorList>
    </citation>
    <scope>NUCLEOTIDE SEQUENCE [LARGE SCALE GENOMIC DNA]</scope>
    <source>
        <strain evidence="3">cv. DH-PKW</strain>
        <tissue evidence="2">Leaves</tissue>
    </source>
</reference>
<dbReference type="AlphaFoldDB" id="A0A4V4H7Y8"/>
<keyword evidence="3" id="KW-1185">Reference proteome</keyword>
<protein>
    <submittedName>
        <fullName evidence="2">Uncharacterized protein</fullName>
    </submittedName>
</protein>
<organism evidence="2 3">
    <name type="scientific">Musa balbisiana</name>
    <name type="common">Banana</name>
    <dbReference type="NCBI Taxonomy" id="52838"/>
    <lineage>
        <taxon>Eukaryota</taxon>
        <taxon>Viridiplantae</taxon>
        <taxon>Streptophyta</taxon>
        <taxon>Embryophyta</taxon>
        <taxon>Tracheophyta</taxon>
        <taxon>Spermatophyta</taxon>
        <taxon>Magnoliopsida</taxon>
        <taxon>Liliopsida</taxon>
        <taxon>Zingiberales</taxon>
        <taxon>Musaceae</taxon>
        <taxon>Musa</taxon>
    </lineage>
</organism>
<dbReference type="InterPro" id="IPR021916">
    <property type="entry name" value="DUF3527"/>
</dbReference>
<keyword evidence="1" id="KW-1133">Transmembrane helix</keyword>
<dbReference type="Proteomes" id="UP000317650">
    <property type="component" value="Chromosome 5"/>
</dbReference>
<dbReference type="Pfam" id="PF12043">
    <property type="entry name" value="DUF3527"/>
    <property type="match status" value="1"/>
</dbReference>
<evidence type="ECO:0000256" key="1">
    <source>
        <dbReference type="SAM" id="Phobius"/>
    </source>
</evidence>
<sequence>MLKRKRVGKSSHGLGKGVTLFLLILTVSALLVVRFWLANRERWSLARSRINPSSPIFVSQKMGLLEVSLPIDPVKQDVGTEESRLSLVSTREMQSSNLVHSSKTYRPLLQGSETKFSQELIFSCSSTRSTSSDLSASPAHSFVTSALVYCVWESSMPYFLFVVDDDGGEVYVAHPLKISPSVDKSLDYIYLFHSWKASRTASNKNVSNASHVVGKMKVSSSLIVNSRRSKFMEIEFVLFAANEEYSKEKEKPLSNVKKSNGQSKKVVEMFRPSYSSMHNPKLKFGESGSRFEDLWQFFSNELQTIYESDCADQLTNGFPPNLELAAIVVGDHRYNSSKDVAFGGWGLKFLEKVELNDADFSQGLPSSSSKICKEKSKSDRNVTVLVPDGFHGGPVAEFGGPSNLIDRWKTNGHCDCGGWDAGCPVKVLNNESNSSKILPQAEMGEDHKLFELFIEGHKHGEPAFQLLNVSKDTYVVNVQPTLSALQSFSIGVAVIHSQTPDLYPNL</sequence>
<accession>A0A4V4H7Y8</accession>
<dbReference type="PANTHER" id="PTHR31390">
    <property type="entry name" value="EXPRESSED PROTEIN"/>
    <property type="match status" value="1"/>
</dbReference>
<evidence type="ECO:0000313" key="2">
    <source>
        <dbReference type="EMBL" id="THU65565.1"/>
    </source>
</evidence>
<dbReference type="STRING" id="52838.A0A4V4H7Y8"/>
<name>A0A4V4H7Y8_MUSBA</name>
<comment type="caution">
    <text evidence="2">The sequence shown here is derived from an EMBL/GenBank/DDBJ whole genome shotgun (WGS) entry which is preliminary data.</text>
</comment>
<feature type="transmembrane region" description="Helical" evidence="1">
    <location>
        <begin position="20"/>
        <end position="37"/>
    </location>
</feature>
<dbReference type="PANTHER" id="PTHR31390:SF2">
    <property type="entry name" value="EXPRESSED PROTEIN"/>
    <property type="match status" value="1"/>
</dbReference>
<keyword evidence="1" id="KW-0472">Membrane</keyword>
<keyword evidence="1" id="KW-0812">Transmembrane</keyword>
<proteinExistence type="predicted"/>
<gene>
    <name evidence="2" type="ORF">C4D60_Mb05t04990</name>
</gene>
<evidence type="ECO:0000313" key="3">
    <source>
        <dbReference type="Proteomes" id="UP000317650"/>
    </source>
</evidence>
<dbReference type="EMBL" id="PYDT01000003">
    <property type="protein sequence ID" value="THU65565.1"/>
    <property type="molecule type" value="Genomic_DNA"/>
</dbReference>